<dbReference type="Proteomes" id="UP000261540">
    <property type="component" value="Unplaced"/>
</dbReference>
<accession>A0A3B3QRN6</accession>
<dbReference type="Ensembl" id="ENSPKIT00000033422.1">
    <property type="protein sequence ID" value="ENSPKIP00000009317.1"/>
    <property type="gene ID" value="ENSPKIG00000024465.1"/>
</dbReference>
<dbReference type="AlphaFoldDB" id="A0A3B3QRN6"/>
<evidence type="ECO:0000313" key="3">
    <source>
        <dbReference type="Proteomes" id="UP000261540"/>
    </source>
</evidence>
<protein>
    <recommendedName>
        <fullName evidence="4">Secreted protein</fullName>
    </recommendedName>
</protein>
<evidence type="ECO:0000256" key="1">
    <source>
        <dbReference type="SAM" id="SignalP"/>
    </source>
</evidence>
<keyword evidence="3" id="KW-1185">Reference proteome</keyword>
<evidence type="ECO:0000313" key="2">
    <source>
        <dbReference type="Ensembl" id="ENSPKIP00000009317.1"/>
    </source>
</evidence>
<evidence type="ECO:0008006" key="4">
    <source>
        <dbReference type="Google" id="ProtNLM"/>
    </source>
</evidence>
<feature type="chain" id="PRO_5017346077" description="Secreted protein" evidence="1">
    <location>
        <begin position="21"/>
        <end position="150"/>
    </location>
</feature>
<sequence length="150" mass="16725">MALCYFGHISLYIFFAFINAFDGHYVDYCHFFIGCIAHPGFQFLELFLSTLHGQALSFVQTVLQVLHCDLEVLLHPLQVGAGVVLLLQLLCHHGCLKCGFISAPDFCIQSALHGINDPLAVPLDLLHLLIFLSQLPVNFTLDLVELQLDT</sequence>
<reference evidence="2" key="1">
    <citation type="submission" date="2025-08" db="UniProtKB">
        <authorList>
            <consortium name="Ensembl"/>
        </authorList>
    </citation>
    <scope>IDENTIFICATION</scope>
</reference>
<proteinExistence type="predicted"/>
<reference evidence="2" key="2">
    <citation type="submission" date="2025-09" db="UniProtKB">
        <authorList>
            <consortium name="Ensembl"/>
        </authorList>
    </citation>
    <scope>IDENTIFICATION</scope>
</reference>
<name>A0A3B3QRN6_9TELE</name>
<dbReference type="GeneTree" id="ENSGT01130000279046"/>
<feature type="signal peptide" evidence="1">
    <location>
        <begin position="1"/>
        <end position="20"/>
    </location>
</feature>
<keyword evidence="1" id="KW-0732">Signal</keyword>
<organism evidence="2 3">
    <name type="scientific">Paramormyrops kingsleyae</name>
    <dbReference type="NCBI Taxonomy" id="1676925"/>
    <lineage>
        <taxon>Eukaryota</taxon>
        <taxon>Metazoa</taxon>
        <taxon>Chordata</taxon>
        <taxon>Craniata</taxon>
        <taxon>Vertebrata</taxon>
        <taxon>Euteleostomi</taxon>
        <taxon>Actinopterygii</taxon>
        <taxon>Neopterygii</taxon>
        <taxon>Teleostei</taxon>
        <taxon>Osteoglossocephala</taxon>
        <taxon>Osteoglossomorpha</taxon>
        <taxon>Osteoglossiformes</taxon>
        <taxon>Mormyridae</taxon>
        <taxon>Paramormyrops</taxon>
    </lineage>
</organism>